<feature type="domain" description="Aldehyde dehydrogenase" evidence="1">
    <location>
        <begin position="1"/>
        <end position="70"/>
    </location>
</feature>
<dbReference type="EC" id="1.-.-.-" evidence="2"/>
<sequence length="71" mass="7521">MLTGVTPGMPVFDEETFGPVAAFTRFSSEDEGILLANHPRYGLGGNIWTADPEHGVQLAARLDTGGVYVNG</sequence>
<dbReference type="InterPro" id="IPR015590">
    <property type="entry name" value="Aldehyde_DH_dom"/>
</dbReference>
<dbReference type="InterPro" id="IPR016161">
    <property type="entry name" value="Ald_DH/histidinol_DH"/>
</dbReference>
<feature type="non-terminal residue" evidence="2">
    <location>
        <position position="71"/>
    </location>
</feature>
<dbReference type="Gene3D" id="3.40.309.10">
    <property type="entry name" value="Aldehyde Dehydrogenase, Chain A, domain 2"/>
    <property type="match status" value="1"/>
</dbReference>
<dbReference type="PANTHER" id="PTHR43217:SF1">
    <property type="entry name" value="SUCCINATE SEMIALDEHYDE DEHYDROGENASE [NAD(P)+] SAD"/>
    <property type="match status" value="1"/>
</dbReference>
<organism evidence="2">
    <name type="scientific">mine drainage metagenome</name>
    <dbReference type="NCBI Taxonomy" id="410659"/>
    <lineage>
        <taxon>unclassified sequences</taxon>
        <taxon>metagenomes</taxon>
        <taxon>ecological metagenomes</taxon>
    </lineage>
</organism>
<dbReference type="InterPro" id="IPR016163">
    <property type="entry name" value="Ald_DH_C"/>
</dbReference>
<gene>
    <name evidence="2" type="ORF">B1B_07963</name>
</gene>
<reference evidence="2" key="1">
    <citation type="submission" date="2013-08" db="EMBL/GenBank/DDBJ databases">
        <authorList>
            <person name="Mendez C."/>
            <person name="Richter M."/>
            <person name="Ferrer M."/>
            <person name="Sanchez J."/>
        </authorList>
    </citation>
    <scope>NUCLEOTIDE SEQUENCE</scope>
</reference>
<dbReference type="SUPFAM" id="SSF53720">
    <property type="entry name" value="ALDH-like"/>
    <property type="match status" value="1"/>
</dbReference>
<dbReference type="InterPro" id="IPR047110">
    <property type="entry name" value="GABD/Sad-like"/>
</dbReference>
<keyword evidence="2" id="KW-0560">Oxidoreductase</keyword>
<dbReference type="GO" id="GO:0004777">
    <property type="term" value="F:succinate-semialdehyde dehydrogenase (NAD+) activity"/>
    <property type="evidence" value="ECO:0007669"/>
    <property type="project" value="TreeGrafter"/>
</dbReference>
<dbReference type="EMBL" id="AUZY01005127">
    <property type="protein sequence ID" value="EQD59963.1"/>
    <property type="molecule type" value="Genomic_DNA"/>
</dbReference>
<proteinExistence type="predicted"/>
<name>T1ATV0_9ZZZZ</name>
<reference evidence="2" key="2">
    <citation type="journal article" date="2014" name="ISME J.">
        <title>Microbial stratification in low pH oxic and suboxic macroscopic growths along an acid mine drainage.</title>
        <authorList>
            <person name="Mendez-Garcia C."/>
            <person name="Mesa V."/>
            <person name="Sprenger R.R."/>
            <person name="Richter M."/>
            <person name="Diez M.S."/>
            <person name="Solano J."/>
            <person name="Bargiela R."/>
            <person name="Golyshina O.V."/>
            <person name="Manteca A."/>
            <person name="Ramos J.L."/>
            <person name="Gallego J.R."/>
            <person name="Llorente I."/>
            <person name="Martins Dos Santos V.A."/>
            <person name="Jensen O.N."/>
            <person name="Pelaez A.I."/>
            <person name="Sanchez J."/>
            <person name="Ferrer M."/>
        </authorList>
    </citation>
    <scope>NUCLEOTIDE SEQUENCE</scope>
</reference>
<evidence type="ECO:0000313" key="2">
    <source>
        <dbReference type="EMBL" id="EQD59963.1"/>
    </source>
</evidence>
<dbReference type="PANTHER" id="PTHR43217">
    <property type="entry name" value="SUCCINATE SEMIALDEHYDE DEHYDROGENASE [NAD(P)+] SAD"/>
    <property type="match status" value="1"/>
</dbReference>
<dbReference type="AlphaFoldDB" id="T1ATV0"/>
<accession>T1ATV0</accession>
<comment type="caution">
    <text evidence="2">The sequence shown here is derived from an EMBL/GenBank/DDBJ whole genome shotgun (WGS) entry which is preliminary data.</text>
</comment>
<dbReference type="Pfam" id="PF00171">
    <property type="entry name" value="Aldedh"/>
    <property type="match status" value="1"/>
</dbReference>
<protein>
    <submittedName>
        <fullName evidence="2">Aldehyde dehydrogenase domain protein</fullName>
        <ecNumber evidence="2">1.-.-.-</ecNumber>
    </submittedName>
</protein>
<evidence type="ECO:0000259" key="1">
    <source>
        <dbReference type="Pfam" id="PF00171"/>
    </source>
</evidence>